<dbReference type="Proteomes" id="UP000032668">
    <property type="component" value="Unassembled WGS sequence"/>
</dbReference>
<dbReference type="InterPro" id="IPR052985">
    <property type="entry name" value="CoA-trans_III_biosynth/detox"/>
</dbReference>
<dbReference type="GO" id="GO:0016740">
    <property type="term" value="F:transferase activity"/>
    <property type="evidence" value="ECO:0007669"/>
    <property type="project" value="UniProtKB-KW"/>
</dbReference>
<dbReference type="InterPro" id="IPR023606">
    <property type="entry name" value="CoA-Trfase_III_dom_1_sf"/>
</dbReference>
<dbReference type="PANTHER" id="PTHR48229">
    <property type="entry name" value="CAIB/BAIF FAMILY ENZYME (AFU_ORTHOLOGUE AFUA_1G05360)-RELATED"/>
    <property type="match status" value="1"/>
</dbReference>
<gene>
    <name evidence="1" type="ORF">Aam_135_001</name>
</gene>
<dbReference type="EMBL" id="BANC01000133">
    <property type="protein sequence ID" value="GAN81981.1"/>
    <property type="molecule type" value="Genomic_DNA"/>
</dbReference>
<accession>A0A0D6PKN7</accession>
<evidence type="ECO:0000313" key="1">
    <source>
        <dbReference type="EMBL" id="GAN81981.1"/>
    </source>
</evidence>
<organism evidence="1 2">
    <name type="scientific">Acidocella aminolytica 101 = DSM 11237</name>
    <dbReference type="NCBI Taxonomy" id="1120923"/>
    <lineage>
        <taxon>Bacteria</taxon>
        <taxon>Pseudomonadati</taxon>
        <taxon>Pseudomonadota</taxon>
        <taxon>Alphaproteobacteria</taxon>
        <taxon>Acetobacterales</taxon>
        <taxon>Acidocellaceae</taxon>
        <taxon>Acidocella</taxon>
    </lineage>
</organism>
<keyword evidence="1" id="KW-0808">Transferase</keyword>
<dbReference type="Gene3D" id="3.40.50.10540">
    <property type="entry name" value="Crotonobetainyl-coa:carnitine coa-transferase, domain 1"/>
    <property type="match status" value="1"/>
</dbReference>
<keyword evidence="2" id="KW-1185">Reference proteome</keyword>
<dbReference type="RefSeq" id="WP_048880368.1">
    <property type="nucleotide sequence ID" value="NZ_BAPR01000052.1"/>
</dbReference>
<dbReference type="AlphaFoldDB" id="A0A0D6PKN7"/>
<sequence>MLVDALHAVTLPPSAAERLHVTGGESLHSCFAVTDLAVAAIATAGLALSELLGLDGAATPVTVDRHLASAWFQWSLSPEGWKLPVPWDPIAGDYETADGWIRLHTNAPHHRAVALAVLGCAGDRDSVTEAVARRGTDELEAAVIGAGGCAATMRSLDAWRVHEQGRAVAAEPLIATAQTQPGMRRRWRLHPSRPLSGIKVLDLTRVLAGPISTRFLAGLGAEVLRIDPPSWDEPGVVPEVTLGKRCARLNLHQTADRCVFEDFLEEADILVHGYRPGALEGLGYGEAQRRAISPGLIDVSLCAYGWTGPWAGRRGFDSLVQMSSGIADEGMRWRQAERPVPLPAQALDHATGYLMAAAAIRGLIARVRDEAAFTARLSLARTAALLVNGGEPQAEAAFSTLRDEDYTPETEHTAWGPARRLRSPILIGGSPLHWDLPASPLGSAKAAWGAMTG</sequence>
<reference evidence="1 2" key="1">
    <citation type="submission" date="2012-11" db="EMBL/GenBank/DDBJ databases">
        <title>Whole genome sequence of Acidocella aminolytica 101 = DSM 11237.</title>
        <authorList>
            <person name="Azuma Y."/>
            <person name="Higashiura N."/>
            <person name="Hirakawa H."/>
            <person name="Matsushita K."/>
        </authorList>
    </citation>
    <scope>NUCLEOTIDE SEQUENCE [LARGE SCALE GENOMIC DNA]</scope>
    <source>
        <strain evidence="2">101 / DSM 11237</strain>
    </source>
</reference>
<protein>
    <submittedName>
        <fullName evidence="1">Coenzyme A transferase</fullName>
    </submittedName>
</protein>
<dbReference type="STRING" id="1120923.SAMN02746095_02117"/>
<evidence type="ECO:0000313" key="2">
    <source>
        <dbReference type="Proteomes" id="UP000032668"/>
    </source>
</evidence>
<proteinExistence type="predicted"/>
<comment type="caution">
    <text evidence="1">The sequence shown here is derived from an EMBL/GenBank/DDBJ whole genome shotgun (WGS) entry which is preliminary data.</text>
</comment>
<dbReference type="SUPFAM" id="SSF89796">
    <property type="entry name" value="CoA-transferase family III (CaiB/BaiF)"/>
    <property type="match status" value="2"/>
</dbReference>
<dbReference type="InterPro" id="IPR003673">
    <property type="entry name" value="CoA-Trfase_fam_III"/>
</dbReference>
<dbReference type="Pfam" id="PF02515">
    <property type="entry name" value="CoA_transf_3"/>
    <property type="match status" value="1"/>
</dbReference>
<dbReference type="PANTHER" id="PTHR48229:SF1">
    <property type="entry name" value="ALPHA METHYLACYL-COA RACEMASE-RELATED"/>
    <property type="match status" value="1"/>
</dbReference>
<name>A0A0D6PKN7_9PROT</name>